<dbReference type="PANTHER" id="PTHR10106:SF0">
    <property type="entry name" value="LD36721P"/>
    <property type="match status" value="1"/>
</dbReference>
<comment type="cofactor">
    <cofactor evidence="1">
        <name>heme b</name>
        <dbReference type="ChEBI" id="CHEBI:60344"/>
    </cofactor>
</comment>
<dbReference type="STRING" id="3885.V7CYB9"/>
<keyword evidence="6" id="KW-0479">Metal-binding</keyword>
<dbReference type="GO" id="GO:0016491">
    <property type="term" value="F:oxidoreductase activity"/>
    <property type="evidence" value="ECO:0007669"/>
    <property type="project" value="InterPro"/>
</dbReference>
<gene>
    <name evidence="13" type="ORF">PHAVU_001G139300g</name>
</gene>
<evidence type="ECO:0000256" key="8">
    <source>
        <dbReference type="ARBA" id="ARBA00022989"/>
    </source>
</evidence>
<evidence type="ECO:0000256" key="3">
    <source>
        <dbReference type="ARBA" id="ARBA00022448"/>
    </source>
</evidence>
<evidence type="ECO:0000256" key="7">
    <source>
        <dbReference type="ARBA" id="ARBA00022982"/>
    </source>
</evidence>
<dbReference type="InterPro" id="IPR043205">
    <property type="entry name" value="CYB561/CYBRD1-like"/>
</dbReference>
<feature type="domain" description="Cytochrome b561" evidence="12">
    <location>
        <begin position="1"/>
        <end position="74"/>
    </location>
</feature>
<dbReference type="PROSITE" id="PS50939">
    <property type="entry name" value="CYTOCHROME_B561"/>
    <property type="match status" value="1"/>
</dbReference>
<keyword evidence="8 11" id="KW-1133">Transmembrane helix</keyword>
<evidence type="ECO:0000256" key="11">
    <source>
        <dbReference type="SAM" id="Phobius"/>
    </source>
</evidence>
<accession>V7CYB9</accession>
<dbReference type="Pfam" id="PF03188">
    <property type="entry name" value="Cytochrom_B561"/>
    <property type="match status" value="1"/>
</dbReference>
<dbReference type="SMR" id="V7CYB9"/>
<comment type="subcellular location">
    <subcellularLocation>
        <location evidence="2">Membrane</location>
        <topology evidence="2">Multi-pass membrane protein</topology>
    </subcellularLocation>
</comment>
<dbReference type="OMA" id="MLLAWHV"/>
<feature type="transmembrane region" description="Helical" evidence="11">
    <location>
        <begin position="36"/>
        <end position="54"/>
    </location>
</feature>
<keyword evidence="5 11" id="KW-0812">Transmembrane</keyword>
<feature type="non-terminal residue" evidence="13">
    <location>
        <position position="1"/>
    </location>
</feature>
<dbReference type="GO" id="GO:0016020">
    <property type="term" value="C:membrane"/>
    <property type="evidence" value="ECO:0007669"/>
    <property type="project" value="UniProtKB-SubCell"/>
</dbReference>
<sequence>INHLTLQFVAFILNLIGIWVAWMFHIDKGIDNFYNLHSWLGLACFFLFSIQRAADFATFWYPGGSYNRRTTLLP</sequence>
<keyword evidence="9" id="KW-0408">Iron</keyword>
<dbReference type="InterPro" id="IPR006593">
    <property type="entry name" value="Cyt_b561/ferric_Rdtase_TM"/>
</dbReference>
<dbReference type="PANTHER" id="PTHR10106">
    <property type="entry name" value="CYTOCHROME B561-RELATED"/>
    <property type="match status" value="1"/>
</dbReference>
<keyword evidence="3" id="KW-0813">Transport</keyword>
<dbReference type="AlphaFoldDB" id="V7CYB9"/>
<dbReference type="GO" id="GO:0046872">
    <property type="term" value="F:metal ion binding"/>
    <property type="evidence" value="ECO:0007669"/>
    <property type="project" value="UniProtKB-KW"/>
</dbReference>
<keyword evidence="4" id="KW-0349">Heme</keyword>
<evidence type="ECO:0000256" key="6">
    <source>
        <dbReference type="ARBA" id="ARBA00022723"/>
    </source>
</evidence>
<dbReference type="Gene3D" id="1.20.120.1770">
    <property type="match status" value="1"/>
</dbReference>
<evidence type="ECO:0000256" key="1">
    <source>
        <dbReference type="ARBA" id="ARBA00001970"/>
    </source>
</evidence>
<organism evidence="13 14">
    <name type="scientific">Phaseolus vulgaris</name>
    <name type="common">Kidney bean</name>
    <name type="synonym">French bean</name>
    <dbReference type="NCBI Taxonomy" id="3885"/>
    <lineage>
        <taxon>Eukaryota</taxon>
        <taxon>Viridiplantae</taxon>
        <taxon>Streptophyta</taxon>
        <taxon>Embryophyta</taxon>
        <taxon>Tracheophyta</taxon>
        <taxon>Spermatophyta</taxon>
        <taxon>Magnoliopsida</taxon>
        <taxon>eudicotyledons</taxon>
        <taxon>Gunneridae</taxon>
        <taxon>Pentapetalae</taxon>
        <taxon>rosids</taxon>
        <taxon>fabids</taxon>
        <taxon>Fabales</taxon>
        <taxon>Fabaceae</taxon>
        <taxon>Papilionoideae</taxon>
        <taxon>50 kb inversion clade</taxon>
        <taxon>NPAAA clade</taxon>
        <taxon>indigoferoid/millettioid clade</taxon>
        <taxon>Phaseoleae</taxon>
        <taxon>Phaseolus</taxon>
    </lineage>
</organism>
<dbReference type="OrthoDB" id="907479at2759"/>
<evidence type="ECO:0000259" key="12">
    <source>
        <dbReference type="PROSITE" id="PS50939"/>
    </source>
</evidence>
<protein>
    <recommendedName>
        <fullName evidence="12">Cytochrome b561 domain-containing protein</fullName>
    </recommendedName>
</protein>
<proteinExistence type="predicted"/>
<evidence type="ECO:0000313" key="14">
    <source>
        <dbReference type="Proteomes" id="UP000000226"/>
    </source>
</evidence>
<evidence type="ECO:0000256" key="2">
    <source>
        <dbReference type="ARBA" id="ARBA00004141"/>
    </source>
</evidence>
<evidence type="ECO:0000256" key="10">
    <source>
        <dbReference type="ARBA" id="ARBA00023136"/>
    </source>
</evidence>
<reference evidence="14" key="1">
    <citation type="journal article" date="2014" name="Nat. Genet.">
        <title>A reference genome for common bean and genome-wide analysis of dual domestications.</title>
        <authorList>
            <person name="Schmutz J."/>
            <person name="McClean P.E."/>
            <person name="Mamidi S."/>
            <person name="Wu G.A."/>
            <person name="Cannon S.B."/>
            <person name="Grimwood J."/>
            <person name="Jenkins J."/>
            <person name="Shu S."/>
            <person name="Song Q."/>
            <person name="Chavarro C."/>
            <person name="Torres-Torres M."/>
            <person name="Geffroy V."/>
            <person name="Moghaddam S.M."/>
            <person name="Gao D."/>
            <person name="Abernathy B."/>
            <person name="Barry K."/>
            <person name="Blair M."/>
            <person name="Brick M.A."/>
            <person name="Chovatia M."/>
            <person name="Gepts P."/>
            <person name="Goodstein D.M."/>
            <person name="Gonzales M."/>
            <person name="Hellsten U."/>
            <person name="Hyten D.L."/>
            <person name="Jia G."/>
            <person name="Kelly J.D."/>
            <person name="Kudrna D."/>
            <person name="Lee R."/>
            <person name="Richard M.M."/>
            <person name="Miklas P.N."/>
            <person name="Osorno J.M."/>
            <person name="Rodrigues J."/>
            <person name="Thareau V."/>
            <person name="Urrea C.A."/>
            <person name="Wang M."/>
            <person name="Yu Y."/>
            <person name="Zhang M."/>
            <person name="Wing R.A."/>
            <person name="Cregan P.B."/>
            <person name="Rokhsar D.S."/>
            <person name="Jackson S.A."/>
        </authorList>
    </citation>
    <scope>NUCLEOTIDE SEQUENCE [LARGE SCALE GENOMIC DNA]</scope>
    <source>
        <strain evidence="14">cv. G19833</strain>
    </source>
</reference>
<dbReference type="eggNOG" id="KOG1619">
    <property type="taxonomic scope" value="Eukaryota"/>
</dbReference>
<evidence type="ECO:0000256" key="4">
    <source>
        <dbReference type="ARBA" id="ARBA00022617"/>
    </source>
</evidence>
<keyword evidence="14" id="KW-1185">Reference proteome</keyword>
<evidence type="ECO:0000256" key="5">
    <source>
        <dbReference type="ARBA" id="ARBA00022692"/>
    </source>
</evidence>
<feature type="transmembrane region" description="Helical" evidence="11">
    <location>
        <begin position="6"/>
        <end position="24"/>
    </location>
</feature>
<name>V7CYB9_PHAVU</name>
<dbReference type="Gramene" id="ESW34280">
    <property type="protein sequence ID" value="ESW34280"/>
    <property type="gene ID" value="PHAVU_001G139300g"/>
</dbReference>
<keyword evidence="10 11" id="KW-0472">Membrane</keyword>
<keyword evidence="7" id="KW-0249">Electron transport</keyword>
<dbReference type="EMBL" id="CM002288">
    <property type="protein sequence ID" value="ESW34280.1"/>
    <property type="molecule type" value="Genomic_DNA"/>
</dbReference>
<evidence type="ECO:0000256" key="9">
    <source>
        <dbReference type="ARBA" id="ARBA00023004"/>
    </source>
</evidence>
<evidence type="ECO:0000313" key="13">
    <source>
        <dbReference type="EMBL" id="ESW34280.1"/>
    </source>
</evidence>
<dbReference type="Proteomes" id="UP000000226">
    <property type="component" value="Chromosome 1"/>
</dbReference>